<dbReference type="Gene3D" id="1.10.10.610">
    <property type="entry name" value="YehU-like"/>
    <property type="match status" value="1"/>
</dbReference>
<dbReference type="NCBIfam" id="NF003438">
    <property type="entry name" value="PRK04966.1"/>
    <property type="match status" value="1"/>
</dbReference>
<keyword evidence="4" id="KW-1185">Reference proteome</keyword>
<comment type="similarity">
    <text evidence="1 2">Belongs to the UPF0270 family.</text>
</comment>
<dbReference type="InterPro" id="IPR010648">
    <property type="entry name" value="UPF0270"/>
</dbReference>
<dbReference type="HAMAP" id="MF_00690">
    <property type="entry name" value="UPF0270"/>
    <property type="match status" value="1"/>
</dbReference>
<comment type="caution">
    <text evidence="3">The sequence shown here is derived from an EMBL/GenBank/DDBJ whole genome shotgun (WGS) entry which is preliminary data.</text>
</comment>
<dbReference type="PIRSF" id="PIRSF006169">
    <property type="entry name" value="UCP006169"/>
    <property type="match status" value="1"/>
</dbReference>
<organism evidence="3 4">
    <name type="scientific">Vibrio inusitatus NBRC 102082</name>
    <dbReference type="NCBI Taxonomy" id="1219070"/>
    <lineage>
        <taxon>Bacteria</taxon>
        <taxon>Pseudomonadati</taxon>
        <taxon>Pseudomonadota</taxon>
        <taxon>Gammaproteobacteria</taxon>
        <taxon>Vibrionales</taxon>
        <taxon>Vibrionaceae</taxon>
        <taxon>Vibrio</taxon>
    </lineage>
</organism>
<dbReference type="EMBL" id="BJLF01000009">
    <property type="protein sequence ID" value="GEA51364.1"/>
    <property type="molecule type" value="Genomic_DNA"/>
</dbReference>
<sequence>MIVPWKEIAPETLDSLIREFVLREGTDYGDVEISLQNKIDQIKWQLQQGTAVIVYSELHESIDIKVSHDAKLL</sequence>
<evidence type="ECO:0000313" key="3">
    <source>
        <dbReference type="EMBL" id="GEA51364.1"/>
    </source>
</evidence>
<evidence type="ECO:0000256" key="1">
    <source>
        <dbReference type="ARBA" id="ARBA00006450"/>
    </source>
</evidence>
<evidence type="ECO:0000256" key="2">
    <source>
        <dbReference type="HAMAP-Rule" id="MF_00690"/>
    </source>
</evidence>
<protein>
    <recommendedName>
        <fullName evidence="2">UPF0270 protein VIN01S_21680</fullName>
    </recommendedName>
</protein>
<reference evidence="3 4" key="1">
    <citation type="submission" date="2019-06" db="EMBL/GenBank/DDBJ databases">
        <title>Whole genome shotgun sequence of Vibrio inusitatus NBRC 102082.</title>
        <authorList>
            <person name="Hosoyama A."/>
            <person name="Uohara A."/>
            <person name="Ohji S."/>
            <person name="Ichikawa N."/>
        </authorList>
    </citation>
    <scope>NUCLEOTIDE SEQUENCE [LARGE SCALE GENOMIC DNA]</scope>
    <source>
        <strain evidence="3 4">NBRC 102082</strain>
    </source>
</reference>
<dbReference type="RefSeq" id="WP_141345675.1">
    <property type="nucleotide sequence ID" value="NZ_BJLF01000009.1"/>
</dbReference>
<name>A0A4Y3HYM9_9VIBR</name>
<dbReference type="SUPFAM" id="SSF118001">
    <property type="entry name" value="YehU-like"/>
    <property type="match status" value="1"/>
</dbReference>
<dbReference type="Proteomes" id="UP000318717">
    <property type="component" value="Unassembled WGS sequence"/>
</dbReference>
<dbReference type="AlphaFoldDB" id="A0A4Y3HYM9"/>
<proteinExistence type="inferred from homology"/>
<accession>A0A4Y3HYM9</accession>
<dbReference type="Pfam" id="PF06794">
    <property type="entry name" value="UPF0270"/>
    <property type="match status" value="1"/>
</dbReference>
<dbReference type="InterPro" id="IPR036685">
    <property type="entry name" value="YehU-like_sf"/>
</dbReference>
<evidence type="ECO:0000313" key="4">
    <source>
        <dbReference type="Proteomes" id="UP000318717"/>
    </source>
</evidence>
<gene>
    <name evidence="3" type="ORF">VIN01S_21680</name>
</gene>
<dbReference type="OrthoDB" id="6120729at2"/>